<gene>
    <name evidence="1" type="ORF">MIZ01_1545</name>
</gene>
<dbReference type="Proteomes" id="UP001320326">
    <property type="component" value="Chromosome"/>
</dbReference>
<keyword evidence="2" id="KW-1185">Reference proteome</keyword>
<name>A0AAN1XAV0_9PROT</name>
<dbReference type="EMBL" id="AP023423">
    <property type="protein sequence ID" value="BCK87752.1"/>
    <property type="molecule type" value="Genomic_DNA"/>
</dbReference>
<sequence length="209" mass="23852">MSTELSSLVIAGAIGFASAIFAEPLRRWIFSPKLILSFEDSLDYRTRTPETATFRDPEISAVPIHSNHEAEYVRIRVINDARPMAKECRAYLVGIEKKQTNGAFEPTIYCDSIPLAWSCREEKAYESVDIPNGVAQFIDVVSVRSISDNYRLEIKPLPHRYVGFLHDKGTFRLTVQVSGENVKPVFIRVQFTWNGKWDDYHVQPDDSHT</sequence>
<evidence type="ECO:0000313" key="2">
    <source>
        <dbReference type="Proteomes" id="UP001320326"/>
    </source>
</evidence>
<dbReference type="AlphaFoldDB" id="A0AAN1XAV0"/>
<dbReference type="RefSeq" id="WP_237246317.1">
    <property type="nucleotide sequence ID" value="NZ_AP023423.1"/>
</dbReference>
<organism evidence="1 2">
    <name type="scientific">Sideroxyarcus emersonii</name>
    <dbReference type="NCBI Taxonomy" id="2764705"/>
    <lineage>
        <taxon>Bacteria</taxon>
        <taxon>Pseudomonadati</taxon>
        <taxon>Pseudomonadota</taxon>
        <taxon>Betaproteobacteria</taxon>
        <taxon>Nitrosomonadales</taxon>
        <taxon>Gallionellaceae</taxon>
        <taxon>Sideroxyarcus</taxon>
    </lineage>
</organism>
<reference evidence="1 2" key="1">
    <citation type="journal article" date="2022" name="Int. J. Syst. Evol. Microbiol.">
        <title>&lt;i&gt;Sideroxyarcus emersonii&lt;/i&gt; gen. nov. sp. nov., a neutrophilic, microaerobic iron- and thiosulfate-oxidizing bacterium isolated from iron-rich wetland sediment.</title>
        <authorList>
            <person name="Kato S."/>
            <person name="Itoh T."/>
            <person name="Iino T."/>
            <person name="Ohkuma M."/>
        </authorList>
    </citation>
    <scope>NUCLEOTIDE SEQUENCE [LARGE SCALE GENOMIC DNA]</scope>
    <source>
        <strain evidence="1 2">MIZ01</strain>
    </source>
</reference>
<proteinExistence type="predicted"/>
<dbReference type="KEGG" id="seme:MIZ01_1545"/>
<evidence type="ECO:0000313" key="1">
    <source>
        <dbReference type="EMBL" id="BCK87752.1"/>
    </source>
</evidence>
<accession>A0AAN1XAV0</accession>
<protein>
    <submittedName>
        <fullName evidence="1">Uncharacterized protein</fullName>
    </submittedName>
</protein>